<gene>
    <name evidence="1" type="ORF">KUH32_11645</name>
</gene>
<protein>
    <submittedName>
        <fullName evidence="1">Phosphate/phosphite/phosphonate ABC transporter substrate-binding protein</fullName>
    </submittedName>
</protein>
<sequence length="243" mass="25792">MIATLPMYDFPELRAETDALWQAIRRDLGDAPDALDREIDPWEAWQSPGLLLSQTCSLPFRKHLVGRVTLVASPDHALPGCAPGYYRSVLVARRDDARGLSDLLAARIAANGTDSQSGYAALMSHATGLGLHPSVALITGSHRASARAVAEGRADLAALDAQSWRLIARHDAAATALRVADETAPSPALPYITARGRDPERLRAALSAAIAALPQSSRDALGLQGVVALPERAYTALPLPPEC</sequence>
<evidence type="ECO:0000313" key="2">
    <source>
        <dbReference type="Proteomes" id="UP001166293"/>
    </source>
</evidence>
<comment type="caution">
    <text evidence="1">The sequence shown here is derived from an EMBL/GenBank/DDBJ whole genome shotgun (WGS) entry which is preliminary data.</text>
</comment>
<proteinExistence type="predicted"/>
<dbReference type="Proteomes" id="UP001166293">
    <property type="component" value="Unassembled WGS sequence"/>
</dbReference>
<name>A0ABS6N8T6_9RHOB</name>
<dbReference type="RefSeq" id="WP_217778561.1">
    <property type="nucleotide sequence ID" value="NZ_JAHRWL010000002.1"/>
</dbReference>
<reference evidence="1" key="1">
    <citation type="submission" date="2021-06" db="EMBL/GenBank/DDBJ databases">
        <title>Thalassococcus sp. CAU 1522 isolated from sea sand, Republic of Korea.</title>
        <authorList>
            <person name="Kim W."/>
        </authorList>
    </citation>
    <scope>NUCLEOTIDE SEQUENCE</scope>
    <source>
        <strain evidence="1">CAU 1522</strain>
    </source>
</reference>
<dbReference type="PANTHER" id="PTHR35841">
    <property type="entry name" value="PHOSPHONATES-BINDING PERIPLASMIC PROTEIN"/>
    <property type="match status" value="1"/>
</dbReference>
<dbReference type="Pfam" id="PF12974">
    <property type="entry name" value="Phosphonate-bd"/>
    <property type="match status" value="1"/>
</dbReference>
<dbReference type="PANTHER" id="PTHR35841:SF1">
    <property type="entry name" value="PHOSPHONATES-BINDING PERIPLASMIC PROTEIN"/>
    <property type="match status" value="1"/>
</dbReference>
<accession>A0ABS6N8T6</accession>
<dbReference type="EMBL" id="JAHRWL010000002">
    <property type="protein sequence ID" value="MBV2360430.1"/>
    <property type="molecule type" value="Genomic_DNA"/>
</dbReference>
<evidence type="ECO:0000313" key="1">
    <source>
        <dbReference type="EMBL" id="MBV2360430.1"/>
    </source>
</evidence>
<organism evidence="1 2">
    <name type="scientific">Thalassococcus arenae</name>
    <dbReference type="NCBI Taxonomy" id="2851652"/>
    <lineage>
        <taxon>Bacteria</taxon>
        <taxon>Pseudomonadati</taxon>
        <taxon>Pseudomonadota</taxon>
        <taxon>Alphaproteobacteria</taxon>
        <taxon>Rhodobacterales</taxon>
        <taxon>Roseobacteraceae</taxon>
        <taxon>Thalassococcus</taxon>
    </lineage>
</organism>
<keyword evidence="2" id="KW-1185">Reference proteome</keyword>